<dbReference type="InterPro" id="IPR050266">
    <property type="entry name" value="AB_hydrolase_sf"/>
</dbReference>
<dbReference type="AlphaFoldDB" id="A0A9P5XWS3"/>
<gene>
    <name evidence="3" type="ORF">BDZ94DRAFT_1315729</name>
    <name evidence="4" type="ORF">BDZ94DRAFT_263621</name>
</gene>
<protein>
    <submittedName>
        <fullName evidence="4">Alpha/Beta hydrolase protein</fullName>
    </submittedName>
</protein>
<comment type="caution">
    <text evidence="4">The sequence shown here is derived from an EMBL/GenBank/DDBJ whole genome shotgun (WGS) entry which is preliminary data.</text>
</comment>
<reference evidence="4" key="1">
    <citation type="submission" date="2020-11" db="EMBL/GenBank/DDBJ databases">
        <authorList>
            <consortium name="DOE Joint Genome Institute"/>
            <person name="Ahrendt S."/>
            <person name="Riley R."/>
            <person name="Andreopoulos W."/>
            <person name="Labutti K."/>
            <person name="Pangilinan J."/>
            <person name="Ruiz-Duenas F.J."/>
            <person name="Barrasa J.M."/>
            <person name="Sanchez-Garcia M."/>
            <person name="Camarero S."/>
            <person name="Miyauchi S."/>
            <person name="Serrano A."/>
            <person name="Linde D."/>
            <person name="Babiker R."/>
            <person name="Drula E."/>
            <person name="Ayuso-Fernandez I."/>
            <person name="Pacheco R."/>
            <person name="Padilla G."/>
            <person name="Ferreira P."/>
            <person name="Barriuso J."/>
            <person name="Kellner H."/>
            <person name="Castanera R."/>
            <person name="Alfaro M."/>
            <person name="Ramirez L."/>
            <person name="Pisabarro A.G."/>
            <person name="Kuo A."/>
            <person name="Tritt A."/>
            <person name="Lipzen A."/>
            <person name="He G."/>
            <person name="Yan M."/>
            <person name="Ng V."/>
            <person name="Cullen D."/>
            <person name="Martin F."/>
            <person name="Rosso M.-N."/>
            <person name="Henrissat B."/>
            <person name="Hibbett D."/>
            <person name="Martinez A.T."/>
            <person name="Grigoriev I.V."/>
        </authorList>
    </citation>
    <scope>NUCLEOTIDE SEQUENCE</scope>
    <source>
        <strain evidence="4">CBS 247.69</strain>
    </source>
</reference>
<organism evidence="4 5">
    <name type="scientific">Collybia nuda</name>
    <dbReference type="NCBI Taxonomy" id="64659"/>
    <lineage>
        <taxon>Eukaryota</taxon>
        <taxon>Fungi</taxon>
        <taxon>Dikarya</taxon>
        <taxon>Basidiomycota</taxon>
        <taxon>Agaricomycotina</taxon>
        <taxon>Agaricomycetes</taxon>
        <taxon>Agaricomycetidae</taxon>
        <taxon>Agaricales</taxon>
        <taxon>Tricholomatineae</taxon>
        <taxon>Clitocybaceae</taxon>
        <taxon>Collybia</taxon>
    </lineage>
</organism>
<dbReference type="EMBL" id="MU150500">
    <property type="protein sequence ID" value="KAF9455874.1"/>
    <property type="molecule type" value="Genomic_DNA"/>
</dbReference>
<evidence type="ECO:0000259" key="2">
    <source>
        <dbReference type="Pfam" id="PF00561"/>
    </source>
</evidence>
<evidence type="ECO:0000313" key="4">
    <source>
        <dbReference type="EMBL" id="KAF9457136.1"/>
    </source>
</evidence>
<dbReference type="InterPro" id="IPR029058">
    <property type="entry name" value="AB_hydrolase_fold"/>
</dbReference>
<dbReference type="PANTHER" id="PTHR43798:SF31">
    <property type="entry name" value="AB HYDROLASE SUPERFAMILY PROTEIN YCLE"/>
    <property type="match status" value="1"/>
</dbReference>
<dbReference type="GO" id="GO:0016020">
    <property type="term" value="C:membrane"/>
    <property type="evidence" value="ECO:0007669"/>
    <property type="project" value="TreeGrafter"/>
</dbReference>
<sequence length="366" mass="40668">MPRVKFDTPTGPLDVNYVISTPTNPNSPGIDEELPSILLIHSGYIAQEIFEPQFADPALRKRFNLISYDMRSWGTTVGQVERSVYTPKTAADDVVRFLEALDLPPLHVFSISIGCTVALELTVARPERVLSLTLCSPLPTHEPEDIAEGRHQVYRYWSQSFNHDGTTPPGEPLPMDLDMLEDLKRGSQELMFNDQISRLTEAMTQTAIEHAVNNWAGTPEKLAVSYTVNVEWFLHREPIPKEALAKVSCPVTIIHCADDIAYFLRYAQEFENTLREAGVQDVALCQIAGPHFGSVVNAQALNPILVDTVLSASSVRKVVFGRTDPAALRLEGNMVTPFAEILARYGYDPSKSGEDSDDDDDIIITR</sequence>
<dbReference type="GO" id="GO:0016787">
    <property type="term" value="F:hydrolase activity"/>
    <property type="evidence" value="ECO:0007669"/>
    <property type="project" value="UniProtKB-KW"/>
</dbReference>
<accession>A0A9P5XWS3</accession>
<dbReference type="PANTHER" id="PTHR43798">
    <property type="entry name" value="MONOACYLGLYCEROL LIPASE"/>
    <property type="match status" value="1"/>
</dbReference>
<keyword evidence="5" id="KW-1185">Reference proteome</keyword>
<feature type="domain" description="AB hydrolase-1" evidence="2">
    <location>
        <begin position="35"/>
        <end position="180"/>
    </location>
</feature>
<dbReference type="Gene3D" id="3.40.50.1820">
    <property type="entry name" value="alpha/beta hydrolase"/>
    <property type="match status" value="1"/>
</dbReference>
<evidence type="ECO:0000256" key="1">
    <source>
        <dbReference type="ARBA" id="ARBA00022801"/>
    </source>
</evidence>
<keyword evidence="1 4" id="KW-0378">Hydrolase</keyword>
<evidence type="ECO:0000313" key="5">
    <source>
        <dbReference type="Proteomes" id="UP000807353"/>
    </source>
</evidence>
<dbReference type="SUPFAM" id="SSF53474">
    <property type="entry name" value="alpha/beta-Hydrolases"/>
    <property type="match status" value="1"/>
</dbReference>
<dbReference type="InterPro" id="IPR000073">
    <property type="entry name" value="AB_hydrolase_1"/>
</dbReference>
<dbReference type="OrthoDB" id="19657at2759"/>
<evidence type="ECO:0000313" key="3">
    <source>
        <dbReference type="EMBL" id="KAF9455874.1"/>
    </source>
</evidence>
<dbReference type="EMBL" id="MU150385">
    <property type="protein sequence ID" value="KAF9457136.1"/>
    <property type="molecule type" value="Genomic_DNA"/>
</dbReference>
<dbReference type="Pfam" id="PF00561">
    <property type="entry name" value="Abhydrolase_1"/>
    <property type="match status" value="1"/>
</dbReference>
<proteinExistence type="predicted"/>
<name>A0A9P5XWS3_9AGAR</name>
<dbReference type="Proteomes" id="UP000807353">
    <property type="component" value="Unassembled WGS sequence"/>
</dbReference>